<sequence>MTSWKQMAEWWGRSSGSRRHARTCRGTGRDGTSATGRPPRAPPPQAPHRVPWIGASIPWSAVPSAERRGWLPVAATTSDSVGVQISCRCWSRTRALPWVLERSCPPVLRFIPRT</sequence>
<feature type="region of interest" description="Disordered" evidence="1">
    <location>
        <begin position="1"/>
        <end position="50"/>
    </location>
</feature>
<dbReference type="AlphaFoldDB" id="A0A368SFG9"/>
<accession>A0A368SFG9</accession>
<reference evidence="2" key="1">
    <citation type="journal article" date="2012" name="Nat. Biotechnol.">
        <title>Reference genome sequence of the model plant Setaria.</title>
        <authorList>
            <person name="Bennetzen J.L."/>
            <person name="Schmutz J."/>
            <person name="Wang H."/>
            <person name="Percifield R."/>
            <person name="Hawkins J."/>
            <person name="Pontaroli A.C."/>
            <person name="Estep M."/>
            <person name="Feng L."/>
            <person name="Vaughn J.N."/>
            <person name="Grimwood J."/>
            <person name="Jenkins J."/>
            <person name="Barry K."/>
            <person name="Lindquist E."/>
            <person name="Hellsten U."/>
            <person name="Deshpande S."/>
            <person name="Wang X."/>
            <person name="Wu X."/>
            <person name="Mitros T."/>
            <person name="Triplett J."/>
            <person name="Yang X."/>
            <person name="Ye C.Y."/>
            <person name="Mauro-Herrera M."/>
            <person name="Wang L."/>
            <person name="Li P."/>
            <person name="Sharma M."/>
            <person name="Sharma R."/>
            <person name="Ronald P.C."/>
            <person name="Panaud O."/>
            <person name="Kellogg E.A."/>
            <person name="Brutnell T.P."/>
            <person name="Doust A.N."/>
            <person name="Tuskan G.A."/>
            <person name="Rokhsar D."/>
            <person name="Devos K.M."/>
        </authorList>
    </citation>
    <scope>NUCLEOTIDE SEQUENCE [LARGE SCALE GENOMIC DNA]</scope>
    <source>
        <strain evidence="2">Yugu1</strain>
    </source>
</reference>
<name>A0A368SFG9_SETIT</name>
<reference evidence="2" key="2">
    <citation type="submission" date="2015-07" db="EMBL/GenBank/DDBJ databases">
        <authorList>
            <person name="Noorani M."/>
        </authorList>
    </citation>
    <scope>NUCLEOTIDE SEQUENCE</scope>
    <source>
        <strain evidence="2">Yugu1</strain>
    </source>
</reference>
<dbReference type="EMBL" id="CM003536">
    <property type="protein sequence ID" value="RCV40550.1"/>
    <property type="molecule type" value="Genomic_DNA"/>
</dbReference>
<proteinExistence type="predicted"/>
<gene>
    <name evidence="2" type="ORF">SETIT_9G063500v2</name>
</gene>
<protein>
    <submittedName>
        <fullName evidence="2">Uncharacterized protein</fullName>
    </submittedName>
</protein>
<organism evidence="2">
    <name type="scientific">Setaria italica</name>
    <name type="common">Foxtail millet</name>
    <name type="synonym">Panicum italicum</name>
    <dbReference type="NCBI Taxonomy" id="4555"/>
    <lineage>
        <taxon>Eukaryota</taxon>
        <taxon>Viridiplantae</taxon>
        <taxon>Streptophyta</taxon>
        <taxon>Embryophyta</taxon>
        <taxon>Tracheophyta</taxon>
        <taxon>Spermatophyta</taxon>
        <taxon>Magnoliopsida</taxon>
        <taxon>Liliopsida</taxon>
        <taxon>Poales</taxon>
        <taxon>Poaceae</taxon>
        <taxon>PACMAD clade</taxon>
        <taxon>Panicoideae</taxon>
        <taxon>Panicodae</taxon>
        <taxon>Paniceae</taxon>
        <taxon>Cenchrinae</taxon>
        <taxon>Setaria</taxon>
    </lineage>
</organism>
<evidence type="ECO:0000256" key="1">
    <source>
        <dbReference type="SAM" id="MobiDB-lite"/>
    </source>
</evidence>
<evidence type="ECO:0000313" key="2">
    <source>
        <dbReference type="EMBL" id="RCV40550.1"/>
    </source>
</evidence>